<dbReference type="AlphaFoldDB" id="A0A0F9PEQ6"/>
<organism evidence="1">
    <name type="scientific">marine sediment metagenome</name>
    <dbReference type="NCBI Taxonomy" id="412755"/>
    <lineage>
        <taxon>unclassified sequences</taxon>
        <taxon>metagenomes</taxon>
        <taxon>ecological metagenomes</taxon>
    </lineage>
</organism>
<dbReference type="EMBL" id="LAZR01002422">
    <property type="protein sequence ID" value="KKN30270.1"/>
    <property type="molecule type" value="Genomic_DNA"/>
</dbReference>
<proteinExistence type="predicted"/>
<comment type="caution">
    <text evidence="1">The sequence shown here is derived from an EMBL/GenBank/DDBJ whole genome shotgun (WGS) entry which is preliminary data.</text>
</comment>
<evidence type="ECO:0000313" key="1">
    <source>
        <dbReference type="EMBL" id="KKN30270.1"/>
    </source>
</evidence>
<feature type="non-terminal residue" evidence="1">
    <location>
        <position position="1"/>
    </location>
</feature>
<sequence length="370" mass="40621">QSNQFIDFVIDETMLKNNARIIKFRNEELEIEKIGVGKRVAFPKAEAQDPGFRKGVNTSKVTLKPREIIVPFEIGDVFKEENIEGEAVEERIIRMMATTLANNLEQLYLLGDSLGPAISPFDLFDVGSTTDRVIDSYLGLFDGWSRIADGANVVDAQGANVGLSIFGQMIRAMPTKFRRNKQNLRFYLSPDLWQLFEEKLATRATGLGDSAAGGGTLSPGPFGVQAVPIPLWDNQPQVVEHVQLTGTDEIALRFAPISSVIVNTVTLGKTPETPFIEDTDYSIDAVAGSITRIGGAIGDGDFVKVTYNANPQILLTHKSNFIVGIGRDVRIEKDRDIFKGVNQYAITVKVAVEFEELDALVKAKNIGTDI</sequence>
<gene>
    <name evidence="1" type="ORF">LCGC14_0835850</name>
</gene>
<protein>
    <recommendedName>
        <fullName evidence="2">Phage major capsid protein</fullName>
    </recommendedName>
</protein>
<reference evidence="1" key="1">
    <citation type="journal article" date="2015" name="Nature">
        <title>Complex archaea that bridge the gap between prokaryotes and eukaryotes.</title>
        <authorList>
            <person name="Spang A."/>
            <person name="Saw J.H."/>
            <person name="Jorgensen S.L."/>
            <person name="Zaremba-Niedzwiedzka K."/>
            <person name="Martijn J."/>
            <person name="Lind A.E."/>
            <person name="van Eijk R."/>
            <person name="Schleper C."/>
            <person name="Guy L."/>
            <person name="Ettema T.J."/>
        </authorList>
    </citation>
    <scope>NUCLEOTIDE SEQUENCE</scope>
</reference>
<name>A0A0F9PEQ6_9ZZZZ</name>
<evidence type="ECO:0008006" key="2">
    <source>
        <dbReference type="Google" id="ProtNLM"/>
    </source>
</evidence>
<accession>A0A0F9PEQ6</accession>